<dbReference type="Pfam" id="PF23275">
    <property type="entry name" value="TPR_23"/>
    <property type="match status" value="1"/>
</dbReference>
<evidence type="ECO:0000256" key="2">
    <source>
        <dbReference type="SAM" id="MobiDB-lite"/>
    </source>
</evidence>
<name>A0A3A9ZE05_9ACTN</name>
<reference evidence="4 5" key="1">
    <citation type="journal article" date="2014" name="Int. J. Syst. Evol. Microbiol.">
        <title>Streptomyces hoynatensis sp. nov., isolated from deep marine sediment.</title>
        <authorList>
            <person name="Veyisoglu A."/>
            <person name="Sahin N."/>
        </authorList>
    </citation>
    <scope>NUCLEOTIDE SEQUENCE [LARGE SCALE GENOMIC DNA]</scope>
    <source>
        <strain evidence="4 5">KCTC 29097</strain>
    </source>
</reference>
<evidence type="ECO:0000259" key="3">
    <source>
        <dbReference type="Pfam" id="PF23275"/>
    </source>
</evidence>
<feature type="coiled-coil region" evidence="1">
    <location>
        <begin position="198"/>
        <end position="225"/>
    </location>
</feature>
<protein>
    <recommendedName>
        <fullName evidence="3">TPR repeat domain-containing protein</fullName>
    </recommendedName>
</protein>
<comment type="caution">
    <text evidence="4">The sequence shown here is derived from an EMBL/GenBank/DDBJ whole genome shotgun (WGS) entry which is preliminary data.</text>
</comment>
<gene>
    <name evidence="4" type="ORF">D7294_03655</name>
</gene>
<sequence length="802" mass="86359">MSYRPFTKAEVEARAGKRPWETQRAFSAELDTEHMADIAARYARAAGEAESAGDLAEAATRASAGAGGRNGAPLVDENGRIDETYRGLRRGGTDIDRVVRHIVNGMNLAIDADKKALEHIRWLDWQYGRHLQAYAAEYEGWNSALETAVAARQDNPAASRVPLFVDYGNRSVAAEVSHGTPGTAVYWLPSSLYESIRATHLRNAADDANRACAEIDEEILAYRRRLSAEAAELAELGYELGEGPFTLFATPAMARFAATELRAELGKKTPDIELLELYTQGLASIAGGIYGDPVAGGDADRNLSPAELAYLDAFYGALDHTSLARLGQLTGLAPLTNAKRNVANGVMMMCNPDIGGYSPVLGNRQVDLPDSIGFFVQDYRESWQGRAFSPAFLKSVEMFNGFGGLMEEATVASGEEFSKSLAHAAVFSQEQLQEHTNLPNTGASGMLMAAALNRAASVELLSDGGFPGELLGLRWDDSRGVASLVENGTLPPDGLDEDSPEMEKYVHAAYNVLTYAADNPDGIRGILVTGEPSESHSHLERVIGDTIARHQDFISRAGSGSDTTPWDPGERHRINGTDYRYGFDLSSEDRNSLFSLMSNTPTDIRDNFFQNLSQWEYDTARSAFARGGGIGADLHGIGLIAGTAAHAQSSADTGELEGRLALANAAKLTFDFVGTLPWHDAIGPVTWPFKTGAEMYAGHVQEQISAAQDEELRGLKNWDRLPAKLLIADAARTAGAEDIDDPPDGRPGPTRNPARWTNLNQYANSVLGPNPYADDFENGFRIGADDATGAAAPAIPRVSESP</sequence>
<accession>A0A3A9ZE05</accession>
<dbReference type="OrthoDB" id="4159032at2"/>
<evidence type="ECO:0000313" key="5">
    <source>
        <dbReference type="Proteomes" id="UP000272474"/>
    </source>
</evidence>
<keyword evidence="1" id="KW-0175">Coiled coil</keyword>
<proteinExistence type="predicted"/>
<organism evidence="4 5">
    <name type="scientific">Streptomyces hoynatensis</name>
    <dbReference type="NCBI Taxonomy" id="1141874"/>
    <lineage>
        <taxon>Bacteria</taxon>
        <taxon>Bacillati</taxon>
        <taxon>Actinomycetota</taxon>
        <taxon>Actinomycetes</taxon>
        <taxon>Kitasatosporales</taxon>
        <taxon>Streptomycetaceae</taxon>
        <taxon>Streptomyces</taxon>
    </lineage>
</organism>
<evidence type="ECO:0000313" key="4">
    <source>
        <dbReference type="EMBL" id="RKN45586.1"/>
    </source>
</evidence>
<feature type="domain" description="TPR repeat" evidence="3">
    <location>
        <begin position="297"/>
        <end position="478"/>
    </location>
</feature>
<dbReference type="Proteomes" id="UP000272474">
    <property type="component" value="Unassembled WGS sequence"/>
</dbReference>
<evidence type="ECO:0000256" key="1">
    <source>
        <dbReference type="SAM" id="Coils"/>
    </source>
</evidence>
<feature type="region of interest" description="Disordered" evidence="2">
    <location>
        <begin position="734"/>
        <end position="754"/>
    </location>
</feature>
<dbReference type="InterPro" id="IPR057037">
    <property type="entry name" value="TPR_rep_actino"/>
</dbReference>
<dbReference type="RefSeq" id="WP_120675438.1">
    <property type="nucleotide sequence ID" value="NZ_RBAL01000002.1"/>
</dbReference>
<dbReference type="AlphaFoldDB" id="A0A3A9ZE05"/>
<keyword evidence="5" id="KW-1185">Reference proteome</keyword>
<dbReference type="EMBL" id="RBAL01000002">
    <property type="protein sequence ID" value="RKN45586.1"/>
    <property type="molecule type" value="Genomic_DNA"/>
</dbReference>